<feature type="compositionally biased region" description="Basic and acidic residues" evidence="1">
    <location>
        <begin position="77"/>
        <end position="87"/>
    </location>
</feature>
<evidence type="ECO:0000259" key="2">
    <source>
        <dbReference type="SMART" id="SM01083"/>
    </source>
</evidence>
<dbReference type="InterPro" id="IPR039875">
    <property type="entry name" value="LENG1-like"/>
</dbReference>
<dbReference type="InterPro" id="IPR019339">
    <property type="entry name" value="CIR_N_dom"/>
</dbReference>
<feature type="compositionally biased region" description="Polar residues" evidence="1">
    <location>
        <begin position="246"/>
        <end position="261"/>
    </location>
</feature>
<dbReference type="OrthoDB" id="2159131at2759"/>
<proteinExistence type="predicted"/>
<organism evidence="3 4">
    <name type="scientific">Macrostomum lignano</name>
    <dbReference type="NCBI Taxonomy" id="282301"/>
    <lineage>
        <taxon>Eukaryota</taxon>
        <taxon>Metazoa</taxon>
        <taxon>Spiralia</taxon>
        <taxon>Lophotrochozoa</taxon>
        <taxon>Platyhelminthes</taxon>
        <taxon>Rhabditophora</taxon>
        <taxon>Macrostomorpha</taxon>
        <taxon>Macrostomida</taxon>
        <taxon>Macrostomidae</taxon>
        <taxon>Macrostomum</taxon>
    </lineage>
</organism>
<sequence>NILPKKRWHVRTKENIARVRADETAAADERRRQELRAADAESERRLAELRARAGATVAIAASTLSSADVTDTGNADRAAEERQRERDAERAIGLRNVFAEGADARAWWMDAPSTSSTDDCRRHAELELVKKSRLDPMAACRRSAASASTSSASAAVSSTLSSKPSTSVKLPTNKPADDIRAPARSSAGRAGGSGESTLERLRRERLERERAERLRANRLLGRQRSRSRSPVSPSPPPPLDDRQRPYNSMFNPQLARQNRKR</sequence>
<feature type="region of interest" description="Disordered" evidence="1">
    <location>
        <begin position="144"/>
        <end position="261"/>
    </location>
</feature>
<dbReference type="Proteomes" id="UP000215902">
    <property type="component" value="Unassembled WGS sequence"/>
</dbReference>
<evidence type="ECO:0000313" key="3">
    <source>
        <dbReference type="EMBL" id="PAA63960.1"/>
    </source>
</evidence>
<evidence type="ECO:0000256" key="1">
    <source>
        <dbReference type="SAM" id="MobiDB-lite"/>
    </source>
</evidence>
<dbReference type="SMART" id="SM01083">
    <property type="entry name" value="Cir_N"/>
    <property type="match status" value="1"/>
</dbReference>
<gene>
    <name evidence="3" type="ORF">BOX15_Mlig029282g1</name>
</gene>
<accession>A0A267EQZ8</accession>
<dbReference type="PANTHER" id="PTHR22093">
    <property type="entry name" value="LEUKOCYTE RECEPTOR CLUSTER LRC MEMBER 1"/>
    <property type="match status" value="1"/>
</dbReference>
<dbReference type="EMBL" id="NIVC01001798">
    <property type="protein sequence ID" value="PAA63960.1"/>
    <property type="molecule type" value="Genomic_DNA"/>
</dbReference>
<comment type="caution">
    <text evidence="3">The sequence shown here is derived from an EMBL/GenBank/DDBJ whole genome shotgun (WGS) entry which is preliminary data.</text>
</comment>
<feature type="non-terminal residue" evidence="3">
    <location>
        <position position="1"/>
    </location>
</feature>
<dbReference type="PANTHER" id="PTHR22093:SF0">
    <property type="entry name" value="LEUKOCYTE RECEPTOR CLUSTER MEMBER 1"/>
    <property type="match status" value="1"/>
</dbReference>
<keyword evidence="4" id="KW-1185">Reference proteome</keyword>
<protein>
    <recommendedName>
        <fullName evidence="2">CBF1-interacting co-repressor CIR N-terminal domain-containing protein</fullName>
    </recommendedName>
</protein>
<dbReference type="Pfam" id="PF10197">
    <property type="entry name" value="Cir_N"/>
    <property type="match status" value="1"/>
</dbReference>
<reference evidence="3 4" key="1">
    <citation type="submission" date="2017-06" db="EMBL/GenBank/DDBJ databases">
        <title>A platform for efficient transgenesis in Macrostomum lignano, a flatworm model organism for stem cell research.</title>
        <authorList>
            <person name="Berezikov E."/>
        </authorList>
    </citation>
    <scope>NUCLEOTIDE SEQUENCE [LARGE SCALE GENOMIC DNA]</scope>
    <source>
        <strain evidence="3">DV1</strain>
        <tissue evidence="3">Whole organism</tissue>
    </source>
</reference>
<evidence type="ECO:0000313" key="4">
    <source>
        <dbReference type="Proteomes" id="UP000215902"/>
    </source>
</evidence>
<feature type="compositionally biased region" description="Basic and acidic residues" evidence="1">
    <location>
        <begin position="197"/>
        <end position="215"/>
    </location>
</feature>
<feature type="compositionally biased region" description="Low complexity" evidence="1">
    <location>
        <begin position="144"/>
        <end position="172"/>
    </location>
</feature>
<feature type="region of interest" description="Disordered" evidence="1">
    <location>
        <begin position="67"/>
        <end position="87"/>
    </location>
</feature>
<feature type="domain" description="CBF1-interacting co-repressor CIR N-terminal" evidence="2">
    <location>
        <begin position="7"/>
        <end position="43"/>
    </location>
</feature>
<dbReference type="STRING" id="282301.A0A267EQZ8"/>
<name>A0A267EQZ8_9PLAT</name>
<dbReference type="AlphaFoldDB" id="A0A267EQZ8"/>